<reference evidence="1" key="1">
    <citation type="submission" date="2021-11" db="EMBL/GenBank/DDBJ databases">
        <authorList>
            <person name="Schell T."/>
        </authorList>
    </citation>
    <scope>NUCLEOTIDE SEQUENCE</scope>
    <source>
        <strain evidence="1">M5</strain>
    </source>
</reference>
<evidence type="ECO:0000313" key="2">
    <source>
        <dbReference type="Proteomes" id="UP000789390"/>
    </source>
</evidence>
<evidence type="ECO:0000313" key="1">
    <source>
        <dbReference type="EMBL" id="CAH0104443.1"/>
    </source>
</evidence>
<comment type="caution">
    <text evidence="1">The sequence shown here is derived from an EMBL/GenBank/DDBJ whole genome shotgun (WGS) entry which is preliminary data.</text>
</comment>
<protein>
    <submittedName>
        <fullName evidence="1">Uncharacterized protein</fullName>
    </submittedName>
</protein>
<dbReference type="EMBL" id="CAKKLH010000141">
    <property type="protein sequence ID" value="CAH0104443.1"/>
    <property type="molecule type" value="Genomic_DNA"/>
</dbReference>
<dbReference type="OrthoDB" id="40334at2759"/>
<organism evidence="1 2">
    <name type="scientific">Daphnia galeata</name>
    <dbReference type="NCBI Taxonomy" id="27404"/>
    <lineage>
        <taxon>Eukaryota</taxon>
        <taxon>Metazoa</taxon>
        <taxon>Ecdysozoa</taxon>
        <taxon>Arthropoda</taxon>
        <taxon>Crustacea</taxon>
        <taxon>Branchiopoda</taxon>
        <taxon>Diplostraca</taxon>
        <taxon>Cladocera</taxon>
        <taxon>Anomopoda</taxon>
        <taxon>Daphniidae</taxon>
        <taxon>Daphnia</taxon>
    </lineage>
</organism>
<dbReference type="Proteomes" id="UP000789390">
    <property type="component" value="Unassembled WGS sequence"/>
</dbReference>
<keyword evidence="2" id="KW-1185">Reference proteome</keyword>
<accession>A0A8J2RQA1</accession>
<gene>
    <name evidence="1" type="ORF">DGAL_LOCUS7349</name>
</gene>
<sequence>MTGNPEEFVNKGYGSLCAYLAIDLKDDAFIFPFDLLVHNVEQGQIWKHFGLDKWDQFLQSVDDFMDKKLLSKNCDTIGVDAITSLIIVNTSDNTVSTMKELINNQTSVASFALLNCNIHVVSFGSCEGALRWKKETNCLFPVWRIASMIFYGAQLAADTALPQPFTDYIDDPLQARQFGMI</sequence>
<dbReference type="AlphaFoldDB" id="A0A8J2RQA1"/>
<proteinExistence type="predicted"/>
<name>A0A8J2RQA1_9CRUS</name>